<evidence type="ECO:0000313" key="8">
    <source>
        <dbReference type="EMBL" id="KGT76389.1"/>
    </source>
</evidence>
<dbReference type="GO" id="GO:0022857">
    <property type="term" value="F:transmembrane transporter activity"/>
    <property type="evidence" value="ECO:0007669"/>
    <property type="project" value="InterPro"/>
</dbReference>
<proteinExistence type="predicted"/>
<evidence type="ECO:0000256" key="2">
    <source>
        <dbReference type="ARBA" id="ARBA00022448"/>
    </source>
</evidence>
<comment type="caution">
    <text evidence="8">The sequence shown here is derived from an EMBL/GenBank/DDBJ whole genome shotgun (WGS) entry which is preliminary data.</text>
</comment>
<feature type="transmembrane region" description="Helical" evidence="7">
    <location>
        <begin position="12"/>
        <end position="34"/>
    </location>
</feature>
<feature type="transmembrane region" description="Helical" evidence="7">
    <location>
        <begin position="446"/>
        <end position="463"/>
    </location>
</feature>
<dbReference type="GO" id="GO:0005886">
    <property type="term" value="C:plasma membrane"/>
    <property type="evidence" value="ECO:0007669"/>
    <property type="project" value="UniProtKB-SubCell"/>
</dbReference>
<evidence type="ECO:0000256" key="7">
    <source>
        <dbReference type="SAM" id="Phobius"/>
    </source>
</evidence>
<comment type="subcellular location">
    <subcellularLocation>
        <location evidence="1">Cell membrane</location>
        <topology evidence="1">Multi-pass membrane protein</topology>
    </subcellularLocation>
</comment>
<evidence type="ECO:0000256" key="6">
    <source>
        <dbReference type="ARBA" id="ARBA00023136"/>
    </source>
</evidence>
<evidence type="ECO:0000256" key="4">
    <source>
        <dbReference type="ARBA" id="ARBA00022692"/>
    </source>
</evidence>
<feature type="transmembrane region" description="Helical" evidence="7">
    <location>
        <begin position="422"/>
        <end position="440"/>
    </location>
</feature>
<feature type="transmembrane region" description="Helical" evidence="7">
    <location>
        <begin position="367"/>
        <end position="388"/>
    </location>
</feature>
<keyword evidence="3" id="KW-1003">Cell membrane</keyword>
<dbReference type="eggNOG" id="COG1289">
    <property type="taxonomic scope" value="Bacteria"/>
</dbReference>
<dbReference type="PANTHER" id="PTHR30509">
    <property type="entry name" value="P-HYDROXYBENZOIC ACID EFFLUX PUMP SUBUNIT-RELATED"/>
    <property type="match status" value="1"/>
</dbReference>
<dbReference type="PANTHER" id="PTHR30509:SF9">
    <property type="entry name" value="MULTIDRUG RESISTANCE PROTEIN MDTO"/>
    <property type="match status" value="1"/>
</dbReference>
<name>A0A0A3XSW8_BRAJP</name>
<dbReference type="Pfam" id="PF04632">
    <property type="entry name" value="FUSC"/>
    <property type="match status" value="1"/>
</dbReference>
<gene>
    <name evidence="8" type="ORF">MA20_26745</name>
</gene>
<evidence type="ECO:0000256" key="3">
    <source>
        <dbReference type="ARBA" id="ARBA00022475"/>
    </source>
</evidence>
<protein>
    <submittedName>
        <fullName evidence="8">Fusaric acid transporter</fullName>
    </submittedName>
</protein>
<dbReference type="Proteomes" id="UP000030377">
    <property type="component" value="Unassembled WGS sequence"/>
</dbReference>
<dbReference type="AlphaFoldDB" id="A0A0A3XSW8"/>
<accession>A0A0A3XSW8</accession>
<evidence type="ECO:0000256" key="1">
    <source>
        <dbReference type="ARBA" id="ARBA00004651"/>
    </source>
</evidence>
<feature type="transmembrane region" description="Helical" evidence="7">
    <location>
        <begin position="494"/>
        <end position="514"/>
    </location>
</feature>
<keyword evidence="4 7" id="KW-0812">Transmembrane</keyword>
<feature type="transmembrane region" description="Helical" evidence="7">
    <location>
        <begin position="61"/>
        <end position="79"/>
    </location>
</feature>
<feature type="transmembrane region" description="Helical" evidence="7">
    <location>
        <begin position="88"/>
        <end position="106"/>
    </location>
</feature>
<evidence type="ECO:0000256" key="5">
    <source>
        <dbReference type="ARBA" id="ARBA00022989"/>
    </source>
</evidence>
<dbReference type="EMBL" id="JRPN01000020">
    <property type="protein sequence ID" value="KGT76389.1"/>
    <property type="molecule type" value="Genomic_DNA"/>
</dbReference>
<keyword evidence="6 7" id="KW-0472">Membrane</keyword>
<sequence>MRADEPFLVRHADVIFALKTFAASMLALVIAFAMDLPRPYWAMATVYITSQPLAGATSSKAFFRVMGTLVGATMTVALVPNLIDAPELLCLAIALWVGLCLYLSLLDGTPRSYVFMLAGYTVALIGFPSVSEPGAIFDTAIARVEEISLGIICASLVSTIVFPRSVAPAVANRVDAWLSDAQRLSQAVLLRQGTSETRRGSRLKLATDIVEIDTLSTHLAYDRLADRNAVIGLGEIRLRMLMLLPVIASLEDRLAALGEEALRRQPELKRLLEALAQWIASDVGARQPAALIRAMITERQAVLDDSASWERIITTSLLLRLRELVDLSRDCRVLSEAIAESRNVSTLDLAFRSEAGAAPVRHRDRGLALWSAAGAATAILICCAFWIGTGWPDGASAPMMAAVACSFFAAQDEPARFIRSFGLWSLVAIVVVAIYLFALVPAISHIEVLIVALAPTFLLYGFLIGRPATAGTGMALAANTATLLALQSTYSADFASYANSAVAFFVGVVIAELVTRIARGVGAEWVAHRLVLSSWKTLAVAAERRGKHDRAEFAGLMLHRLGLLVQRIAFLSESDRRDADSLVQLRIGLNIIDLRRARYGLAATTIAVIDDMLDQLASACRNHAGGGMPSELLTSVDRALAKVVTDSNDSAREDALIGLVGIRRGLFPDAPAYRPRTGESVAA</sequence>
<keyword evidence="5 7" id="KW-1133">Transmembrane helix</keyword>
<keyword evidence="2" id="KW-0813">Transport</keyword>
<evidence type="ECO:0000313" key="9">
    <source>
        <dbReference type="Proteomes" id="UP000030377"/>
    </source>
</evidence>
<dbReference type="STRING" id="375.BKD09_RS31075"/>
<feature type="transmembrane region" description="Helical" evidence="7">
    <location>
        <begin position="112"/>
        <end position="130"/>
    </location>
</feature>
<dbReference type="InterPro" id="IPR006726">
    <property type="entry name" value="PHBA_efflux_AaeB/fusaric-R"/>
</dbReference>
<reference evidence="8 9" key="1">
    <citation type="submission" date="2014-09" db="EMBL/GenBank/DDBJ databases">
        <title>Draft genome of Bradyrhizobium japonicum Is-34.</title>
        <authorList>
            <person name="Tsurumaru H."/>
            <person name="Yamakawa T."/>
            <person name="Hashimoto S."/>
            <person name="Okizaki K."/>
            <person name="Kanesaki Y."/>
            <person name="Yoshikawa H."/>
            <person name="Yajima S."/>
        </authorList>
    </citation>
    <scope>NUCLEOTIDE SEQUENCE [LARGE SCALE GENOMIC DNA]</scope>
    <source>
        <strain evidence="8 9">Is-34</strain>
    </source>
</reference>
<dbReference type="RefSeq" id="WP_041957662.1">
    <property type="nucleotide sequence ID" value="NZ_JRPN01000020.1"/>
</dbReference>
<organism evidence="8 9">
    <name type="scientific">Bradyrhizobium japonicum</name>
    <dbReference type="NCBI Taxonomy" id="375"/>
    <lineage>
        <taxon>Bacteria</taxon>
        <taxon>Pseudomonadati</taxon>
        <taxon>Pseudomonadota</taxon>
        <taxon>Alphaproteobacteria</taxon>
        <taxon>Hyphomicrobiales</taxon>
        <taxon>Nitrobacteraceae</taxon>
        <taxon>Bradyrhizobium</taxon>
    </lineage>
</organism>